<reference evidence="3 4" key="1">
    <citation type="submission" date="2017-04" db="EMBL/GenBank/DDBJ databases">
        <title>The new phylogeny of genus Mycobacterium.</title>
        <authorList>
            <person name="Tortoli E."/>
            <person name="Trovato A."/>
            <person name="Cirillo D.M."/>
        </authorList>
    </citation>
    <scope>NUCLEOTIDE SEQUENCE [LARGE SCALE GENOMIC DNA]</scope>
    <source>
        <strain evidence="3 4">KCTC 19819</strain>
    </source>
</reference>
<dbReference type="PROSITE" id="PS51257">
    <property type="entry name" value="PROKAR_LIPOPROTEIN"/>
    <property type="match status" value="1"/>
</dbReference>
<proteinExistence type="predicted"/>
<organism evidence="3 4">
    <name type="scientific">Mycolicibacillus koreensis</name>
    <dbReference type="NCBI Taxonomy" id="1069220"/>
    <lineage>
        <taxon>Bacteria</taxon>
        <taxon>Bacillati</taxon>
        <taxon>Actinomycetota</taxon>
        <taxon>Actinomycetes</taxon>
        <taxon>Mycobacteriales</taxon>
        <taxon>Mycobacteriaceae</taxon>
        <taxon>Mycolicibacillus</taxon>
    </lineage>
</organism>
<dbReference type="EMBL" id="NCXO01000010">
    <property type="protein sequence ID" value="OSC34419.1"/>
    <property type="molecule type" value="Genomic_DNA"/>
</dbReference>
<accession>A0A7I7SKJ5</accession>
<protein>
    <submittedName>
        <fullName evidence="3">Uncharacterized protein</fullName>
    </submittedName>
</protein>
<dbReference type="Proteomes" id="UP000193577">
    <property type="component" value="Unassembled WGS sequence"/>
</dbReference>
<evidence type="ECO:0000313" key="4">
    <source>
        <dbReference type="Proteomes" id="UP000193577"/>
    </source>
</evidence>
<dbReference type="InterPro" id="IPR055797">
    <property type="entry name" value="DUF7373"/>
</dbReference>
<gene>
    <name evidence="3" type="ORF">B8W67_06675</name>
</gene>
<name>A0A7I7SKJ5_9MYCO</name>
<dbReference type="Pfam" id="PF24088">
    <property type="entry name" value="DUF7373"/>
    <property type="match status" value="1"/>
</dbReference>
<evidence type="ECO:0000259" key="1">
    <source>
        <dbReference type="Pfam" id="PF24088"/>
    </source>
</evidence>
<dbReference type="InterPro" id="IPR056463">
    <property type="entry name" value="DUF7373_C"/>
</dbReference>
<evidence type="ECO:0000259" key="2">
    <source>
        <dbReference type="Pfam" id="PF24092"/>
    </source>
</evidence>
<evidence type="ECO:0000313" key="3">
    <source>
        <dbReference type="EMBL" id="OSC34419.1"/>
    </source>
</evidence>
<dbReference type="Pfam" id="PF24092">
    <property type="entry name" value="DUF7373_C"/>
    <property type="match status" value="1"/>
</dbReference>
<sequence>MRFTVSRAATLAASMILLSGCTTVYPGIGVRDPYADQNVNLSLLDTGNYPTKPSEPLGTAGNRDDGARAEARRMAEVVLVPFEVDPSLTGSGDTAGLITGTDGIGSSYFIEDLGVSRVIGEQLAGDRLIAGFGDSAQSPQTNGLIKLKEAVVRFATPEDAKSAVEAMVAASDHDEKDGDPARHPHPIPDHPDLAAFSADTGSRGSVFGYQADGPYVLVYYAESAYRDSNVEGAVKLLTAAVDKQLAALKDFTPTPVDKLADLPLDPNGLMARTLPVVKGTRSPNAGVYGPHGALHFMMNPKRSQELFDDVGLTEFVQAGSSVYQTRDDSAAIQVADDFVNQISSTAFRNYTLDDSVNGLPNTRCLKPEKTDLYPTRCVGNYDKYVIETGAANGTEARRMFAAQYVMLAAA</sequence>
<comment type="caution">
    <text evidence="3">The sequence shown here is derived from an EMBL/GenBank/DDBJ whole genome shotgun (WGS) entry which is preliminary data.</text>
</comment>
<keyword evidence="4" id="KW-1185">Reference proteome</keyword>
<feature type="domain" description="DUF7373" evidence="2">
    <location>
        <begin position="269"/>
        <end position="409"/>
    </location>
</feature>
<dbReference type="AlphaFoldDB" id="A0A7I7SKJ5"/>
<feature type="domain" description="DUF7373" evidence="1">
    <location>
        <begin position="58"/>
        <end position="264"/>
    </location>
</feature>